<dbReference type="AlphaFoldDB" id="E3GJK5"/>
<gene>
    <name evidence="1" type="ordered locus">ELI_0826</name>
</gene>
<organism evidence="1 2">
    <name type="scientific">Eubacterium callanderi</name>
    <dbReference type="NCBI Taxonomy" id="53442"/>
    <lineage>
        <taxon>Bacteria</taxon>
        <taxon>Bacillati</taxon>
        <taxon>Bacillota</taxon>
        <taxon>Clostridia</taxon>
        <taxon>Eubacteriales</taxon>
        <taxon>Eubacteriaceae</taxon>
        <taxon>Eubacterium</taxon>
    </lineage>
</organism>
<dbReference type="Proteomes" id="UP000006873">
    <property type="component" value="Chromosome"/>
</dbReference>
<evidence type="ECO:0000313" key="2">
    <source>
        <dbReference type="Proteomes" id="UP000006873"/>
    </source>
</evidence>
<keyword evidence="2" id="KW-1185">Reference proteome</keyword>
<sequence length="42" mass="4970">MVQSETMPFIQIKKAQALRQTARNRAVFKEKPDTGETRRPFY</sequence>
<name>E3GJK5_9FIRM</name>
<evidence type="ECO:0000313" key="1">
    <source>
        <dbReference type="EMBL" id="ADO35840.1"/>
    </source>
</evidence>
<accession>E3GJK5</accession>
<dbReference type="HOGENOM" id="CLU_3251669_0_0_9"/>
<reference key="1">
    <citation type="submission" date="2010-09" db="EMBL/GenBank/DDBJ databases">
        <authorList>
            <person name="Roh H."/>
            <person name="Ko H.-J."/>
            <person name="Kim D."/>
            <person name="Choi D.G."/>
            <person name="Park S."/>
            <person name="Kim S."/>
            <person name="Kim K.H."/>
            <person name="Chang I.S."/>
            <person name="Choi I.-G."/>
        </authorList>
    </citation>
    <scope>NUCLEOTIDE SEQUENCE</scope>
    <source>
        <strain>KIST612</strain>
    </source>
</reference>
<dbReference type="EMBL" id="CP002273">
    <property type="protein sequence ID" value="ADO35840.1"/>
    <property type="molecule type" value="Genomic_DNA"/>
</dbReference>
<proteinExistence type="predicted"/>
<reference evidence="1 2" key="2">
    <citation type="journal article" date="2011" name="J. Bacteriol.">
        <title>Complete genome sequence of a carbon monoxide-utilizing acetogen, Eubacterium limosum KIST612.</title>
        <authorList>
            <person name="Roh H."/>
            <person name="Ko H.J."/>
            <person name="Kim D."/>
            <person name="Choi D.G."/>
            <person name="Park S."/>
            <person name="Kim S."/>
            <person name="Chang I.S."/>
            <person name="Choi I.G."/>
        </authorList>
    </citation>
    <scope>NUCLEOTIDE SEQUENCE [LARGE SCALE GENOMIC DNA]</scope>
    <source>
        <strain evidence="1 2">KIST612</strain>
    </source>
</reference>
<protein>
    <submittedName>
        <fullName evidence="1">Uncharacterized protein</fullName>
    </submittedName>
</protein>
<dbReference type="KEGG" id="elm:ELI_0826"/>